<keyword evidence="3" id="KW-1185">Reference proteome</keyword>
<dbReference type="PROSITE" id="PS51257">
    <property type="entry name" value="PROKAR_LIPOPROTEIN"/>
    <property type="match status" value="1"/>
</dbReference>
<evidence type="ECO:0000313" key="3">
    <source>
        <dbReference type="Proteomes" id="UP001064087"/>
    </source>
</evidence>
<feature type="signal peptide" evidence="1">
    <location>
        <begin position="1"/>
        <end position="20"/>
    </location>
</feature>
<dbReference type="RefSeq" id="WP_165192526.1">
    <property type="nucleotide sequence ID" value="NZ_CP106738.1"/>
</dbReference>
<sequence>MKMIKIVAAMLMGLAVSACASSEPEFASRNAPLETPEQIAPVAVSVQTVTVSVPRALKVSEANRFYPGGDIVWREDPRGDRHVQVQRIVQDAMVKGVTGLNNGVPVELYVEVTRFHALTQKARYTTGGVHDLEFTVTLRDPATGNPLTEPRLIRADLKAYGGKQAIAAEGRGETQKVRITNHLAEVIRAEITQPGSYKSADLGMMRLFNKSGS</sequence>
<proteinExistence type="predicted"/>
<reference evidence="2" key="1">
    <citation type="submission" date="2022-10" db="EMBL/GenBank/DDBJ databases">
        <title>Roseovarius pelagicus sp. nov., isolated from Arctic seawater.</title>
        <authorList>
            <person name="Hong Y.W."/>
            <person name="Hwang C.Y."/>
        </authorList>
    </citation>
    <scope>NUCLEOTIDE SEQUENCE</scope>
    <source>
        <strain evidence="2">HL-MP18</strain>
    </source>
</reference>
<feature type="chain" id="PRO_5045779381" description="Lipoprotein" evidence="1">
    <location>
        <begin position="21"/>
        <end position="213"/>
    </location>
</feature>
<accession>A0ABY6DB72</accession>
<dbReference type="Proteomes" id="UP001064087">
    <property type="component" value="Chromosome"/>
</dbReference>
<evidence type="ECO:0000256" key="1">
    <source>
        <dbReference type="SAM" id="SignalP"/>
    </source>
</evidence>
<organism evidence="2 3">
    <name type="scientific">Roseovarius pelagicus</name>
    <dbReference type="NCBI Taxonomy" id="2980108"/>
    <lineage>
        <taxon>Bacteria</taxon>
        <taxon>Pseudomonadati</taxon>
        <taxon>Pseudomonadota</taxon>
        <taxon>Alphaproteobacteria</taxon>
        <taxon>Rhodobacterales</taxon>
        <taxon>Roseobacteraceae</taxon>
        <taxon>Roseovarius</taxon>
    </lineage>
</organism>
<protein>
    <recommendedName>
        <fullName evidence="4">Lipoprotein</fullName>
    </recommendedName>
</protein>
<name>A0ABY6DB72_9RHOB</name>
<keyword evidence="1" id="KW-0732">Signal</keyword>
<evidence type="ECO:0008006" key="4">
    <source>
        <dbReference type="Google" id="ProtNLM"/>
    </source>
</evidence>
<gene>
    <name evidence="2" type="ORF">N7U68_01285</name>
</gene>
<dbReference type="InterPro" id="IPR046705">
    <property type="entry name" value="DUF6778"/>
</dbReference>
<dbReference type="Pfam" id="PF20569">
    <property type="entry name" value="DUF6778"/>
    <property type="match status" value="1"/>
</dbReference>
<dbReference type="EMBL" id="CP106738">
    <property type="protein sequence ID" value="UXX83348.1"/>
    <property type="molecule type" value="Genomic_DNA"/>
</dbReference>
<evidence type="ECO:0000313" key="2">
    <source>
        <dbReference type="EMBL" id="UXX83348.1"/>
    </source>
</evidence>